<sequence length="214" mass="24794">LRHYIGRLGSWHHSSRTLVSYASERPQVFAEVQITARATPKPIGVPRANETTNLHSVLSRMFTEDEQLELKRGIEILQRLRGFDLDSAFREAYADKNFKPRVHAEVWLLEHFYWSDLHFLDDDRYIGCSKPSCYCCNLYILERQDRSSQRPSHGNVWTNWQSPLPQDSSKSLFDANLRSAMISKFKEDLKNQIIEPTTNHGRIPDTTTGLTLSD</sequence>
<feature type="non-terminal residue" evidence="1">
    <location>
        <position position="214"/>
    </location>
</feature>
<dbReference type="OrthoDB" id="3251507at2759"/>
<protein>
    <submittedName>
        <fullName evidence="1">Uncharacterized protein</fullName>
    </submittedName>
</protein>
<evidence type="ECO:0000313" key="1">
    <source>
        <dbReference type="EMBL" id="KAF2171580.1"/>
    </source>
</evidence>
<dbReference type="GeneID" id="54563545"/>
<organism evidence="1 2">
    <name type="scientific">Zasmidium cellare ATCC 36951</name>
    <dbReference type="NCBI Taxonomy" id="1080233"/>
    <lineage>
        <taxon>Eukaryota</taxon>
        <taxon>Fungi</taxon>
        <taxon>Dikarya</taxon>
        <taxon>Ascomycota</taxon>
        <taxon>Pezizomycotina</taxon>
        <taxon>Dothideomycetes</taxon>
        <taxon>Dothideomycetidae</taxon>
        <taxon>Mycosphaerellales</taxon>
        <taxon>Mycosphaerellaceae</taxon>
        <taxon>Zasmidium</taxon>
    </lineage>
</organism>
<name>A0A6A6CZF1_ZASCE</name>
<keyword evidence="2" id="KW-1185">Reference proteome</keyword>
<feature type="non-terminal residue" evidence="1">
    <location>
        <position position="1"/>
    </location>
</feature>
<dbReference type="PANTHER" id="PTHR42037">
    <property type="match status" value="1"/>
</dbReference>
<accession>A0A6A6CZF1</accession>
<gene>
    <name evidence="1" type="ORF">M409DRAFT_33007</name>
</gene>
<dbReference type="Proteomes" id="UP000799537">
    <property type="component" value="Unassembled WGS sequence"/>
</dbReference>
<proteinExistence type="predicted"/>
<reference evidence="1" key="1">
    <citation type="journal article" date="2020" name="Stud. Mycol.">
        <title>101 Dothideomycetes genomes: a test case for predicting lifestyles and emergence of pathogens.</title>
        <authorList>
            <person name="Haridas S."/>
            <person name="Albert R."/>
            <person name="Binder M."/>
            <person name="Bloem J."/>
            <person name="Labutti K."/>
            <person name="Salamov A."/>
            <person name="Andreopoulos B."/>
            <person name="Baker S."/>
            <person name="Barry K."/>
            <person name="Bills G."/>
            <person name="Bluhm B."/>
            <person name="Cannon C."/>
            <person name="Castanera R."/>
            <person name="Culley D."/>
            <person name="Daum C."/>
            <person name="Ezra D."/>
            <person name="Gonzalez J."/>
            <person name="Henrissat B."/>
            <person name="Kuo A."/>
            <person name="Liang C."/>
            <person name="Lipzen A."/>
            <person name="Lutzoni F."/>
            <person name="Magnuson J."/>
            <person name="Mondo S."/>
            <person name="Nolan M."/>
            <person name="Ohm R."/>
            <person name="Pangilinan J."/>
            <person name="Park H.-J."/>
            <person name="Ramirez L."/>
            <person name="Alfaro M."/>
            <person name="Sun H."/>
            <person name="Tritt A."/>
            <person name="Yoshinaga Y."/>
            <person name="Zwiers L.-H."/>
            <person name="Turgeon B."/>
            <person name="Goodwin S."/>
            <person name="Spatafora J."/>
            <person name="Crous P."/>
            <person name="Grigoriev I."/>
        </authorList>
    </citation>
    <scope>NUCLEOTIDE SEQUENCE</scope>
    <source>
        <strain evidence="1">ATCC 36951</strain>
    </source>
</reference>
<dbReference type="InterPro" id="IPR027796">
    <property type="entry name" value="OTT_1508_deam-like"/>
</dbReference>
<dbReference type="AlphaFoldDB" id="A0A6A6CZF1"/>
<evidence type="ECO:0000313" key="2">
    <source>
        <dbReference type="Proteomes" id="UP000799537"/>
    </source>
</evidence>
<dbReference type="RefSeq" id="XP_033672469.1">
    <property type="nucleotide sequence ID" value="XM_033810273.1"/>
</dbReference>
<dbReference type="PANTHER" id="PTHR42037:SF1">
    <property type="match status" value="1"/>
</dbReference>
<dbReference type="Pfam" id="PF14441">
    <property type="entry name" value="OTT_1508_deam"/>
    <property type="match status" value="1"/>
</dbReference>
<dbReference type="EMBL" id="ML993582">
    <property type="protein sequence ID" value="KAF2171580.1"/>
    <property type="molecule type" value="Genomic_DNA"/>
</dbReference>